<evidence type="ECO:0000256" key="2">
    <source>
        <dbReference type="ARBA" id="ARBA00022448"/>
    </source>
</evidence>
<dbReference type="InterPro" id="IPR011701">
    <property type="entry name" value="MFS"/>
</dbReference>
<organism evidence="9 10">
    <name type="scientific">Rugosimonospora acidiphila</name>
    <dbReference type="NCBI Taxonomy" id="556531"/>
    <lineage>
        <taxon>Bacteria</taxon>
        <taxon>Bacillati</taxon>
        <taxon>Actinomycetota</taxon>
        <taxon>Actinomycetes</taxon>
        <taxon>Micromonosporales</taxon>
        <taxon>Micromonosporaceae</taxon>
        <taxon>Rugosimonospora</taxon>
    </lineage>
</organism>
<evidence type="ECO:0000256" key="7">
    <source>
        <dbReference type="SAM" id="Phobius"/>
    </source>
</evidence>
<reference evidence="10" key="1">
    <citation type="journal article" date="2019" name="Int. J. Syst. Evol. Microbiol.">
        <title>The Global Catalogue of Microorganisms (GCM) 10K type strain sequencing project: providing services to taxonomists for standard genome sequencing and annotation.</title>
        <authorList>
            <consortium name="The Broad Institute Genomics Platform"/>
            <consortium name="The Broad Institute Genome Sequencing Center for Infectious Disease"/>
            <person name="Wu L."/>
            <person name="Ma J."/>
        </authorList>
    </citation>
    <scope>NUCLEOTIDE SEQUENCE [LARGE SCALE GENOMIC DNA]</scope>
    <source>
        <strain evidence="10">JCM 18304</strain>
    </source>
</reference>
<feature type="transmembrane region" description="Helical" evidence="7">
    <location>
        <begin position="416"/>
        <end position="438"/>
    </location>
</feature>
<keyword evidence="5 7" id="KW-1133">Transmembrane helix</keyword>
<dbReference type="Proteomes" id="UP001501570">
    <property type="component" value="Unassembled WGS sequence"/>
</dbReference>
<keyword evidence="4 7" id="KW-0812">Transmembrane</keyword>
<dbReference type="NCBIfam" id="TIGR00711">
    <property type="entry name" value="efflux_EmrB"/>
    <property type="match status" value="1"/>
</dbReference>
<dbReference type="PROSITE" id="PS51257">
    <property type="entry name" value="PROKAR_LIPOPROTEIN"/>
    <property type="match status" value="1"/>
</dbReference>
<evidence type="ECO:0000313" key="9">
    <source>
        <dbReference type="EMBL" id="GAA5189858.1"/>
    </source>
</evidence>
<sequence>MSQTRAALAPPTVLRPQLPLGVIVAMACLAQFMVVLDSTIVTVALPDMRTELGLSTNQQQWVVSGYLITLGGFLLLAARAGDLLGRKRVFLFGAAVFTAASLAGGLASSPTTLLVARIVQGVGAAALAPSSLSLITASHTDEHRRHRALALWSIMGGAAGAVGVVLGGVLTAGLSWRWVLFVNLPLGVGLLVAGILTPLPSSAGAERTGLDVPGALSATLGIGALTYGLSQASSDGWGSRGVVTALVVAAVLIAGFVAVEATSSRPLIPLALFRPRALRIGNLAMLSLGVTMTSASFFISLYLQQALGYSALRTGLALLPLTIVLVVGGLASRRLVPLVGARNLLVAGGLITAGGVAWLAGTPAHPAYLSHLLGPSLVAGAGISLMLLPITLAATTGVDPRDAGAASGLVNTARQLGGAIGLAVLVTVAATATTHAAGHSTRLVALVHGYHVAFLVNAAVLVLAALAALALPAEARARRRQSLR</sequence>
<evidence type="ECO:0000256" key="1">
    <source>
        <dbReference type="ARBA" id="ARBA00004651"/>
    </source>
</evidence>
<dbReference type="InterPro" id="IPR036259">
    <property type="entry name" value="MFS_trans_sf"/>
</dbReference>
<dbReference type="Pfam" id="PF07690">
    <property type="entry name" value="MFS_1"/>
    <property type="match status" value="1"/>
</dbReference>
<feature type="transmembrane region" description="Helical" evidence="7">
    <location>
        <begin position="20"/>
        <end position="41"/>
    </location>
</feature>
<dbReference type="RefSeq" id="WP_345632264.1">
    <property type="nucleotide sequence ID" value="NZ_BAABJQ010000013.1"/>
</dbReference>
<feature type="transmembrane region" description="Helical" evidence="7">
    <location>
        <begin position="241"/>
        <end position="259"/>
    </location>
</feature>
<gene>
    <name evidence="9" type="ORF">GCM10023322_43550</name>
</gene>
<dbReference type="InterPro" id="IPR004638">
    <property type="entry name" value="EmrB-like"/>
</dbReference>
<dbReference type="PANTHER" id="PTHR42718:SF46">
    <property type="entry name" value="BLR6921 PROTEIN"/>
    <property type="match status" value="1"/>
</dbReference>
<keyword evidence="2" id="KW-0813">Transport</keyword>
<dbReference type="Gene3D" id="1.20.1250.20">
    <property type="entry name" value="MFS general substrate transporter like domains"/>
    <property type="match status" value="1"/>
</dbReference>
<feature type="transmembrane region" description="Helical" evidence="7">
    <location>
        <begin position="114"/>
        <end position="137"/>
    </location>
</feature>
<proteinExistence type="predicted"/>
<feature type="transmembrane region" description="Helical" evidence="7">
    <location>
        <begin position="208"/>
        <end position="229"/>
    </location>
</feature>
<evidence type="ECO:0000256" key="6">
    <source>
        <dbReference type="ARBA" id="ARBA00023136"/>
    </source>
</evidence>
<comment type="subcellular location">
    <subcellularLocation>
        <location evidence="1">Cell membrane</location>
        <topology evidence="1">Multi-pass membrane protein</topology>
    </subcellularLocation>
</comment>
<dbReference type="SUPFAM" id="SSF103473">
    <property type="entry name" value="MFS general substrate transporter"/>
    <property type="match status" value="1"/>
</dbReference>
<feature type="transmembrane region" description="Helical" evidence="7">
    <location>
        <begin position="280"/>
        <end position="303"/>
    </location>
</feature>
<feature type="transmembrane region" description="Helical" evidence="7">
    <location>
        <begin position="89"/>
        <end position="108"/>
    </location>
</feature>
<feature type="transmembrane region" description="Helical" evidence="7">
    <location>
        <begin position="61"/>
        <end position="77"/>
    </location>
</feature>
<keyword evidence="6 7" id="KW-0472">Membrane</keyword>
<keyword evidence="10" id="KW-1185">Reference proteome</keyword>
<feature type="transmembrane region" description="Helical" evidence="7">
    <location>
        <begin position="372"/>
        <end position="395"/>
    </location>
</feature>
<keyword evidence="3" id="KW-1003">Cell membrane</keyword>
<dbReference type="CDD" id="cd17321">
    <property type="entry name" value="MFS_MMR_MDR_like"/>
    <property type="match status" value="1"/>
</dbReference>
<evidence type="ECO:0000256" key="3">
    <source>
        <dbReference type="ARBA" id="ARBA00022475"/>
    </source>
</evidence>
<comment type="caution">
    <text evidence="9">The sequence shown here is derived from an EMBL/GenBank/DDBJ whole genome shotgun (WGS) entry which is preliminary data.</text>
</comment>
<accession>A0ABP9S2G2</accession>
<feature type="transmembrane region" description="Helical" evidence="7">
    <location>
        <begin position="309"/>
        <end position="331"/>
    </location>
</feature>
<feature type="transmembrane region" description="Helical" evidence="7">
    <location>
        <begin position="176"/>
        <end position="196"/>
    </location>
</feature>
<dbReference type="PROSITE" id="PS50850">
    <property type="entry name" value="MFS"/>
    <property type="match status" value="1"/>
</dbReference>
<feature type="transmembrane region" description="Helical" evidence="7">
    <location>
        <begin position="343"/>
        <end position="360"/>
    </location>
</feature>
<dbReference type="Gene3D" id="1.20.1720.10">
    <property type="entry name" value="Multidrug resistance protein D"/>
    <property type="match status" value="1"/>
</dbReference>
<protein>
    <submittedName>
        <fullName evidence="9">MFS transporter</fullName>
    </submittedName>
</protein>
<evidence type="ECO:0000256" key="5">
    <source>
        <dbReference type="ARBA" id="ARBA00022989"/>
    </source>
</evidence>
<evidence type="ECO:0000256" key="4">
    <source>
        <dbReference type="ARBA" id="ARBA00022692"/>
    </source>
</evidence>
<dbReference type="EMBL" id="BAABJQ010000013">
    <property type="protein sequence ID" value="GAA5189858.1"/>
    <property type="molecule type" value="Genomic_DNA"/>
</dbReference>
<dbReference type="PANTHER" id="PTHR42718">
    <property type="entry name" value="MAJOR FACILITATOR SUPERFAMILY MULTIDRUG TRANSPORTER MFSC"/>
    <property type="match status" value="1"/>
</dbReference>
<feature type="transmembrane region" description="Helical" evidence="7">
    <location>
        <begin position="149"/>
        <end position="170"/>
    </location>
</feature>
<feature type="domain" description="Major facilitator superfamily (MFS) profile" evidence="8">
    <location>
        <begin position="23"/>
        <end position="476"/>
    </location>
</feature>
<name>A0ABP9S2G2_9ACTN</name>
<evidence type="ECO:0000313" key="10">
    <source>
        <dbReference type="Proteomes" id="UP001501570"/>
    </source>
</evidence>
<evidence type="ECO:0000259" key="8">
    <source>
        <dbReference type="PROSITE" id="PS50850"/>
    </source>
</evidence>
<dbReference type="InterPro" id="IPR020846">
    <property type="entry name" value="MFS_dom"/>
</dbReference>
<feature type="transmembrane region" description="Helical" evidence="7">
    <location>
        <begin position="450"/>
        <end position="471"/>
    </location>
</feature>